<dbReference type="AlphaFoldDB" id="A0AAV9Z309"/>
<evidence type="ECO:0000313" key="4">
    <source>
        <dbReference type="Proteomes" id="UP001362999"/>
    </source>
</evidence>
<protein>
    <recommendedName>
        <fullName evidence="1">Retrovirus-related Pol polyprotein from transposon TNT 1-94-like beta-barrel domain-containing protein</fullName>
    </recommendedName>
</protein>
<evidence type="ECO:0000259" key="1">
    <source>
        <dbReference type="Pfam" id="PF22936"/>
    </source>
</evidence>
<gene>
    <name evidence="3" type="ORF">R3P38DRAFT_2587766</name>
    <name evidence="2" type="ORF">R3P38DRAFT_2588386</name>
</gene>
<accession>A0AAV9Z309</accession>
<feature type="domain" description="Retrovirus-related Pol polyprotein from transposon TNT 1-94-like beta-barrel" evidence="1">
    <location>
        <begin position="13"/>
        <end position="94"/>
    </location>
</feature>
<evidence type="ECO:0000313" key="2">
    <source>
        <dbReference type="EMBL" id="KAK6969275.1"/>
    </source>
</evidence>
<reference evidence="2 4" key="1">
    <citation type="journal article" date="2024" name="J Genomics">
        <title>Draft genome sequencing and assembly of Favolaschia claudopus CIRM-BRFM 2984 isolated from oak limbs.</title>
        <authorList>
            <person name="Navarro D."/>
            <person name="Drula E."/>
            <person name="Chaduli D."/>
            <person name="Cazenave R."/>
            <person name="Ahrendt S."/>
            <person name="Wang J."/>
            <person name="Lipzen A."/>
            <person name="Daum C."/>
            <person name="Barry K."/>
            <person name="Grigoriev I.V."/>
            <person name="Favel A."/>
            <person name="Rosso M.N."/>
            <person name="Martin F."/>
        </authorList>
    </citation>
    <scope>NUCLEOTIDE SEQUENCE [LARGE SCALE GENOMIC DNA]</scope>
    <source>
        <strain evidence="2 4">CIRM-BRFM 2984</strain>
    </source>
</reference>
<dbReference type="InterPro" id="IPR054722">
    <property type="entry name" value="PolX-like_BBD"/>
</dbReference>
<comment type="caution">
    <text evidence="2">The sequence shown here is derived from an EMBL/GenBank/DDBJ whole genome shotgun (WGS) entry which is preliminary data.</text>
</comment>
<keyword evidence="4" id="KW-1185">Reference proteome</keyword>
<name>A0AAV9Z309_9AGAR</name>
<dbReference type="EMBL" id="JAWWNJ010000221">
    <property type="protein sequence ID" value="KAK6969536.1"/>
    <property type="molecule type" value="Genomic_DNA"/>
</dbReference>
<evidence type="ECO:0000313" key="3">
    <source>
        <dbReference type="EMBL" id="KAK6969536.1"/>
    </source>
</evidence>
<dbReference type="Proteomes" id="UP001362999">
    <property type="component" value="Unassembled WGS sequence"/>
</dbReference>
<proteinExistence type="predicted"/>
<dbReference type="Pfam" id="PF22936">
    <property type="entry name" value="Pol_BBD"/>
    <property type="match status" value="1"/>
</dbReference>
<organism evidence="2 4">
    <name type="scientific">Favolaschia claudopus</name>
    <dbReference type="NCBI Taxonomy" id="2862362"/>
    <lineage>
        <taxon>Eukaryota</taxon>
        <taxon>Fungi</taxon>
        <taxon>Dikarya</taxon>
        <taxon>Basidiomycota</taxon>
        <taxon>Agaricomycotina</taxon>
        <taxon>Agaricomycetes</taxon>
        <taxon>Agaricomycetidae</taxon>
        <taxon>Agaricales</taxon>
        <taxon>Marasmiineae</taxon>
        <taxon>Mycenaceae</taxon>
        <taxon>Favolaschia</taxon>
    </lineage>
</organism>
<sequence length="102" mass="11085">MANTASVRKCIAVLDSGATEHCFRERGDFVDYNPVESRTGTAAEGSRFRILATGVVTKTVIHNGQRLTISLDAIHTPDPTTNLISVSRLDAKGYSVEQESDF</sequence>
<dbReference type="EMBL" id="JAWWNJ010000229">
    <property type="protein sequence ID" value="KAK6969275.1"/>
    <property type="molecule type" value="Genomic_DNA"/>
</dbReference>